<reference evidence="1 2" key="1">
    <citation type="submission" date="2024-02" db="EMBL/GenBank/DDBJ databases">
        <title>De novo assembly and annotation of 12 fungi associated with fruit tree decline syndrome in Ontario, Canada.</title>
        <authorList>
            <person name="Sulman M."/>
            <person name="Ellouze W."/>
            <person name="Ilyukhin E."/>
        </authorList>
    </citation>
    <scope>NUCLEOTIDE SEQUENCE [LARGE SCALE GENOMIC DNA]</scope>
    <source>
        <strain evidence="1 2">FDS-637</strain>
    </source>
</reference>
<name>A0ABR3CTN2_9PEZI</name>
<keyword evidence="2" id="KW-1185">Reference proteome</keyword>
<proteinExistence type="predicted"/>
<gene>
    <name evidence="1" type="ORF">SLS55_000204</name>
</gene>
<accession>A0ABR3CTN2</accession>
<dbReference type="RefSeq" id="XP_066636997.1">
    <property type="nucleotide sequence ID" value="XM_066771718.1"/>
</dbReference>
<protein>
    <submittedName>
        <fullName evidence="1">Uncharacterized protein</fullName>
    </submittedName>
</protein>
<dbReference type="GeneID" id="92004289"/>
<dbReference type="Proteomes" id="UP001430584">
    <property type="component" value="Unassembled WGS sequence"/>
</dbReference>
<evidence type="ECO:0000313" key="2">
    <source>
        <dbReference type="Proteomes" id="UP001430584"/>
    </source>
</evidence>
<comment type="caution">
    <text evidence="1">The sequence shown here is derived from an EMBL/GenBank/DDBJ whole genome shotgun (WGS) entry which is preliminary data.</text>
</comment>
<organism evidence="1 2">
    <name type="scientific">Diplodia seriata</name>
    <dbReference type="NCBI Taxonomy" id="420778"/>
    <lineage>
        <taxon>Eukaryota</taxon>
        <taxon>Fungi</taxon>
        <taxon>Dikarya</taxon>
        <taxon>Ascomycota</taxon>
        <taxon>Pezizomycotina</taxon>
        <taxon>Dothideomycetes</taxon>
        <taxon>Dothideomycetes incertae sedis</taxon>
        <taxon>Botryosphaeriales</taxon>
        <taxon>Botryosphaeriaceae</taxon>
        <taxon>Diplodia</taxon>
    </lineage>
</organism>
<dbReference type="EMBL" id="JAJVCZ030000001">
    <property type="protein sequence ID" value="KAL0264257.1"/>
    <property type="molecule type" value="Genomic_DNA"/>
</dbReference>
<evidence type="ECO:0000313" key="1">
    <source>
        <dbReference type="EMBL" id="KAL0264257.1"/>
    </source>
</evidence>
<sequence>MTTTMTLTYRKKCELKAALKSTVQKMDEVKVLCEKHHHDFLVLTRIWLVSDSLEDEKFKVAHQHACTENMIELQTKFYASVKELIGAGSSSTNEHASERKEVGYGSHPGTFVGACTIIGNDELLYR</sequence>